<dbReference type="Gene3D" id="3.90.180.10">
    <property type="entry name" value="Medium-chain alcohol dehydrogenases, catalytic domain"/>
    <property type="match status" value="1"/>
</dbReference>
<dbReference type="InterPro" id="IPR036291">
    <property type="entry name" value="NAD(P)-bd_dom_sf"/>
</dbReference>
<dbReference type="InterPro" id="IPR013154">
    <property type="entry name" value="ADH-like_N"/>
</dbReference>
<dbReference type="InterPro" id="IPR002328">
    <property type="entry name" value="ADH_Zn_CS"/>
</dbReference>
<comment type="cofactor">
    <cofactor evidence="1 5">
        <name>Zn(2+)</name>
        <dbReference type="ChEBI" id="CHEBI:29105"/>
    </cofactor>
</comment>
<dbReference type="InterPro" id="IPR011032">
    <property type="entry name" value="GroES-like_sf"/>
</dbReference>
<evidence type="ECO:0000256" key="5">
    <source>
        <dbReference type="RuleBase" id="RU361277"/>
    </source>
</evidence>
<sequence length="335" mass="34183">MSTVWLDAPGALRMVDSQPPEPMAGEAVVRVGYAGICGSDREMFAGTRPAPYVRYPVVPGHEWSGTVAAVGAGVDADLVGRKVVGEGFRNCQVCAACRRGDANLCAAPYAETGFTEPGAWSDWLRLPARLLHALPADADLRAAAGLEPAACVAAACLAAAVVPGERVAVVGGGMLGLLAVQLLRAAGPAELVVVHPTTQRAALAAACGADDVVTVDAATRLTGRFDAVLETAGAAGAAHQAVTLTRRGGRTVLAGLPSGADTPLVPAELVTAKATIHTVFGAPPRAWTHAVAAFTAGILDPGRLVTHELALTDVADAFGLLAERRDDVLKVLLHP</sequence>
<gene>
    <name evidence="7" type="ORF">Asera_57700</name>
</gene>
<dbReference type="SUPFAM" id="SSF51735">
    <property type="entry name" value="NAD(P)-binding Rossmann-fold domains"/>
    <property type="match status" value="1"/>
</dbReference>
<proteinExistence type="inferred from homology"/>
<reference evidence="7" key="1">
    <citation type="submission" date="2020-08" db="EMBL/GenBank/DDBJ databases">
        <title>Whole genome shotgun sequence of Actinocatenispora sera NBRC 101916.</title>
        <authorList>
            <person name="Komaki H."/>
            <person name="Tamura T."/>
        </authorList>
    </citation>
    <scope>NUCLEOTIDE SEQUENCE</scope>
    <source>
        <strain evidence="7">NBRC 101916</strain>
    </source>
</reference>
<dbReference type="Gene3D" id="3.40.50.720">
    <property type="entry name" value="NAD(P)-binding Rossmann-like Domain"/>
    <property type="match status" value="1"/>
</dbReference>
<dbReference type="GO" id="GO:0008270">
    <property type="term" value="F:zinc ion binding"/>
    <property type="evidence" value="ECO:0007669"/>
    <property type="project" value="InterPro"/>
</dbReference>
<dbReference type="GO" id="GO:0016491">
    <property type="term" value="F:oxidoreductase activity"/>
    <property type="evidence" value="ECO:0007669"/>
    <property type="project" value="UniProtKB-KW"/>
</dbReference>
<dbReference type="PROSITE" id="PS00059">
    <property type="entry name" value="ADH_ZINC"/>
    <property type="match status" value="1"/>
</dbReference>
<accession>A0A810LAP9</accession>
<keyword evidence="2 5" id="KW-0479">Metal-binding</keyword>
<keyword evidence="4" id="KW-0560">Oxidoreductase</keyword>
<evidence type="ECO:0000313" key="8">
    <source>
        <dbReference type="Proteomes" id="UP000680750"/>
    </source>
</evidence>
<dbReference type="InterPro" id="IPR013149">
    <property type="entry name" value="ADH-like_C"/>
</dbReference>
<evidence type="ECO:0000256" key="2">
    <source>
        <dbReference type="ARBA" id="ARBA00022723"/>
    </source>
</evidence>
<evidence type="ECO:0000313" key="7">
    <source>
        <dbReference type="EMBL" id="BCJ31662.1"/>
    </source>
</evidence>
<dbReference type="PANTHER" id="PTHR43401:SF2">
    <property type="entry name" value="L-THREONINE 3-DEHYDROGENASE"/>
    <property type="match status" value="1"/>
</dbReference>
<protein>
    <submittedName>
        <fullName evidence="7">Dehydrogenase</fullName>
    </submittedName>
</protein>
<dbReference type="Pfam" id="PF00107">
    <property type="entry name" value="ADH_zinc_N"/>
    <property type="match status" value="1"/>
</dbReference>
<organism evidence="7 8">
    <name type="scientific">Actinocatenispora sera</name>
    <dbReference type="NCBI Taxonomy" id="390989"/>
    <lineage>
        <taxon>Bacteria</taxon>
        <taxon>Bacillati</taxon>
        <taxon>Actinomycetota</taxon>
        <taxon>Actinomycetes</taxon>
        <taxon>Micromonosporales</taxon>
        <taxon>Micromonosporaceae</taxon>
        <taxon>Actinocatenispora</taxon>
    </lineage>
</organism>
<dbReference type="InterPro" id="IPR050129">
    <property type="entry name" value="Zn_alcohol_dh"/>
</dbReference>
<dbReference type="PANTHER" id="PTHR43401">
    <property type="entry name" value="L-THREONINE 3-DEHYDROGENASE"/>
    <property type="match status" value="1"/>
</dbReference>
<dbReference type="AlphaFoldDB" id="A0A810LAP9"/>
<dbReference type="KEGG" id="aser:Asera_57700"/>
<dbReference type="SMART" id="SM00829">
    <property type="entry name" value="PKS_ER"/>
    <property type="match status" value="1"/>
</dbReference>
<dbReference type="RefSeq" id="WP_030444055.1">
    <property type="nucleotide sequence ID" value="NZ_AP023354.1"/>
</dbReference>
<evidence type="ECO:0000256" key="3">
    <source>
        <dbReference type="ARBA" id="ARBA00022833"/>
    </source>
</evidence>
<keyword evidence="8" id="KW-1185">Reference proteome</keyword>
<dbReference type="InterPro" id="IPR020843">
    <property type="entry name" value="ER"/>
</dbReference>
<evidence type="ECO:0000256" key="1">
    <source>
        <dbReference type="ARBA" id="ARBA00001947"/>
    </source>
</evidence>
<feature type="domain" description="Enoyl reductase (ER)" evidence="6">
    <location>
        <begin position="7"/>
        <end position="329"/>
    </location>
</feature>
<dbReference type="Pfam" id="PF08240">
    <property type="entry name" value="ADH_N"/>
    <property type="match status" value="1"/>
</dbReference>
<dbReference type="Proteomes" id="UP000680750">
    <property type="component" value="Chromosome"/>
</dbReference>
<evidence type="ECO:0000256" key="4">
    <source>
        <dbReference type="ARBA" id="ARBA00023002"/>
    </source>
</evidence>
<comment type="similarity">
    <text evidence="5">Belongs to the zinc-containing alcohol dehydrogenase family.</text>
</comment>
<dbReference type="SUPFAM" id="SSF50129">
    <property type="entry name" value="GroES-like"/>
    <property type="match status" value="1"/>
</dbReference>
<dbReference type="EMBL" id="AP023354">
    <property type="protein sequence ID" value="BCJ31662.1"/>
    <property type="molecule type" value="Genomic_DNA"/>
</dbReference>
<name>A0A810LAP9_9ACTN</name>
<evidence type="ECO:0000259" key="6">
    <source>
        <dbReference type="SMART" id="SM00829"/>
    </source>
</evidence>
<keyword evidence="3 5" id="KW-0862">Zinc</keyword>